<feature type="chain" id="PRO_5028972636" evidence="1">
    <location>
        <begin position="20"/>
        <end position="108"/>
    </location>
</feature>
<evidence type="ECO:0000256" key="1">
    <source>
        <dbReference type="SAM" id="SignalP"/>
    </source>
</evidence>
<dbReference type="WBParaSite" id="Pan_g18115.t1">
    <property type="protein sequence ID" value="Pan_g18115.t1"/>
    <property type="gene ID" value="Pan_g18115"/>
</dbReference>
<keyword evidence="1" id="KW-0732">Signal</keyword>
<evidence type="ECO:0000313" key="3">
    <source>
        <dbReference type="WBParaSite" id="Pan_g18115.t1"/>
    </source>
</evidence>
<dbReference type="AlphaFoldDB" id="A0A7E4V9G1"/>
<dbReference type="Proteomes" id="UP000492821">
    <property type="component" value="Unassembled WGS sequence"/>
</dbReference>
<reference evidence="3" key="2">
    <citation type="submission" date="2020-10" db="UniProtKB">
        <authorList>
            <consortium name="WormBaseParasite"/>
        </authorList>
    </citation>
    <scope>IDENTIFICATION</scope>
</reference>
<protein>
    <submittedName>
        <fullName evidence="3">Secreted protein</fullName>
    </submittedName>
</protein>
<sequence length="108" mass="11523">MSRTLQSLCILVIIGTCLASWDGPVQTIEREETIPQESIQEHIAHSLDASNEDINDIRQNKIEPVLIVTASPKTPIIAHVGAAAPPTAAFSSLSAISAMFAVVIGFML</sequence>
<evidence type="ECO:0000313" key="2">
    <source>
        <dbReference type="Proteomes" id="UP000492821"/>
    </source>
</evidence>
<proteinExistence type="predicted"/>
<organism evidence="2 3">
    <name type="scientific">Panagrellus redivivus</name>
    <name type="common">Microworm</name>
    <dbReference type="NCBI Taxonomy" id="6233"/>
    <lineage>
        <taxon>Eukaryota</taxon>
        <taxon>Metazoa</taxon>
        <taxon>Ecdysozoa</taxon>
        <taxon>Nematoda</taxon>
        <taxon>Chromadorea</taxon>
        <taxon>Rhabditida</taxon>
        <taxon>Tylenchina</taxon>
        <taxon>Panagrolaimomorpha</taxon>
        <taxon>Panagrolaimoidea</taxon>
        <taxon>Panagrolaimidae</taxon>
        <taxon>Panagrellus</taxon>
    </lineage>
</organism>
<accession>A0A7E4V9G1</accession>
<feature type="signal peptide" evidence="1">
    <location>
        <begin position="1"/>
        <end position="19"/>
    </location>
</feature>
<name>A0A7E4V9G1_PANRE</name>
<keyword evidence="2" id="KW-1185">Reference proteome</keyword>
<reference evidence="2" key="1">
    <citation type="journal article" date="2013" name="Genetics">
        <title>The draft genome and transcriptome of Panagrellus redivivus are shaped by the harsh demands of a free-living lifestyle.</title>
        <authorList>
            <person name="Srinivasan J."/>
            <person name="Dillman A.R."/>
            <person name="Macchietto M.G."/>
            <person name="Heikkinen L."/>
            <person name="Lakso M."/>
            <person name="Fracchia K.M."/>
            <person name="Antoshechkin I."/>
            <person name="Mortazavi A."/>
            <person name="Wong G."/>
            <person name="Sternberg P.W."/>
        </authorList>
    </citation>
    <scope>NUCLEOTIDE SEQUENCE [LARGE SCALE GENOMIC DNA]</scope>
    <source>
        <strain evidence="2">MT8872</strain>
    </source>
</reference>